<gene>
    <name evidence="1" type="ORF">NM208_g10906</name>
</gene>
<evidence type="ECO:0000313" key="1">
    <source>
        <dbReference type="EMBL" id="KAJ3527037.1"/>
    </source>
</evidence>
<dbReference type="Proteomes" id="UP001148629">
    <property type="component" value="Unassembled WGS sequence"/>
</dbReference>
<comment type="caution">
    <text evidence="1">The sequence shown here is derived from an EMBL/GenBank/DDBJ whole genome shotgun (WGS) entry which is preliminary data.</text>
</comment>
<dbReference type="EMBL" id="JANRMS010001624">
    <property type="protein sequence ID" value="KAJ3527037.1"/>
    <property type="molecule type" value="Genomic_DNA"/>
</dbReference>
<reference evidence="1" key="1">
    <citation type="submission" date="2022-08" db="EMBL/GenBank/DDBJ databases">
        <title>Genome Sequence of Fusarium decemcellulare.</title>
        <authorList>
            <person name="Buettner E."/>
        </authorList>
    </citation>
    <scope>NUCLEOTIDE SEQUENCE</scope>
    <source>
        <strain evidence="1">Babe19</strain>
    </source>
</reference>
<keyword evidence="2" id="KW-1185">Reference proteome</keyword>
<name>A0ACC1RWA2_9HYPO</name>
<organism evidence="1 2">
    <name type="scientific">Fusarium decemcellulare</name>
    <dbReference type="NCBI Taxonomy" id="57161"/>
    <lineage>
        <taxon>Eukaryota</taxon>
        <taxon>Fungi</taxon>
        <taxon>Dikarya</taxon>
        <taxon>Ascomycota</taxon>
        <taxon>Pezizomycotina</taxon>
        <taxon>Sordariomycetes</taxon>
        <taxon>Hypocreomycetidae</taxon>
        <taxon>Hypocreales</taxon>
        <taxon>Nectriaceae</taxon>
        <taxon>Fusarium</taxon>
        <taxon>Fusarium decemcellulare species complex</taxon>
    </lineage>
</organism>
<accession>A0ACC1RWA2</accession>
<evidence type="ECO:0000313" key="2">
    <source>
        <dbReference type="Proteomes" id="UP001148629"/>
    </source>
</evidence>
<protein>
    <submittedName>
        <fullName evidence="1">Uncharacterized protein</fullName>
    </submittedName>
</protein>
<proteinExistence type="predicted"/>
<sequence>MESPSLQLVPDNMPASVYIPSPLEGLPGDNDVGHEVKTTVAARVVDADDSKLRTVDGLVRQRASLYPHDHAVSYPSSGTEYVDYTLQQLDVFAWRVAKHYEPQLPIRTSSAEKPTVVAMLGPSNLEYLITMLALNKLGHTALLLSTRIPQIAIESLVQTTGATAIVADGRFLSLAEDVAKAIPTLQSLQIAGRDTFEYTIEAHGDTQLDSALDPEIETDNIAWIIHSSGTYPGQSIPMTTQRSCLPNYATHMNMRSFITLPLFHNHGICNMFRAIHSRKAIHLYNADLPLTQEHLVNIMRKHKFEIFYGVPYALKLLSETEEGIRLLRDLKVVMYGGSACPDDLGNLLVDNGVNLVGHYGATEVGQLMTSFRSEGDKAWNYVRENDKVAPFLKWVPRGPNLYECCVTDGWPAKVQSNQPDNSYATKDLFEPHPTIPRAWKYIARIDDTIVLVNGEKFNPLAMEGSIRSNKNIKEAVVFGAGRPYLGILIVPAERWAGASEDEILQAVWPVVESANHSADAFARISKGMIKLLPWDCEYPRTDKGSVIRQACYKNFKNVIDEAYDLEDVISGDLKQMDISELQTFIKQLVVETLSLSEAPADDADFFTMGLDSLQAIQMRSSILKAVDIGGKKLGQNVVFEHPSIQNLSQFLLELRLGQDSTKTAPIEQEMSQLIEKYGVFTEKKPSAVVITGATGSLGAHVVAKLATDDSIDQISCLVRASDDAQALSRVKESMLQRRVYHSLPLEARRKIVALPSDLSDAHLGLPEETYTAISDNLRSVIHCAWSVNFNMQLSSFEKGNIAGVKHLINLCQAAQPSASMNFCSSVSTCSRATTIPVPEAAPPLEWAQGMGYAQSKSVSEHICAKAAQQGVTARVLRVGQIVADTQNGVWNAQEAVPMMMQTAVTIGALPKLKETPSWLPVDVVASAVADISLSDAGSVFTNVANPRTFDWTNDLLPALRQAGLVFDELEPKEWVQRLRDSTPDPTVNPPIKLIDFFASKYDKDEFAPSKAFATDKACQLSPALANAAVLDQDMVNKFVSFFLETSWKPRVKDSAPTKVATIIAGPCGSGKSTVGAAVSSSQNIPFVEGDSLHTRSAVEKMQSGTPLTDEDRSSWLNRICGRAQETLFDLDYDSVIVSCSALTAAYRAVIRQQLQKQGVKVSFVDLQASEETLTQRLQSRQEHYMGPSMVNGQVNLYENASADEVDVFPVDAEAEKEKVIEEVAWFVSSNSS</sequence>